<dbReference type="Proteomes" id="UP000887579">
    <property type="component" value="Unplaced"/>
</dbReference>
<accession>A0AC34FUI0</accession>
<protein>
    <submittedName>
        <fullName evidence="2">Peptidase S8/S53 domain-containing protein</fullName>
    </submittedName>
</protein>
<evidence type="ECO:0000313" key="1">
    <source>
        <dbReference type="Proteomes" id="UP000887579"/>
    </source>
</evidence>
<organism evidence="1 2">
    <name type="scientific">Panagrolaimus sp. ES5</name>
    <dbReference type="NCBI Taxonomy" id="591445"/>
    <lineage>
        <taxon>Eukaryota</taxon>
        <taxon>Metazoa</taxon>
        <taxon>Ecdysozoa</taxon>
        <taxon>Nematoda</taxon>
        <taxon>Chromadorea</taxon>
        <taxon>Rhabditida</taxon>
        <taxon>Tylenchina</taxon>
        <taxon>Panagrolaimomorpha</taxon>
        <taxon>Panagrolaimoidea</taxon>
        <taxon>Panagrolaimidae</taxon>
        <taxon>Panagrolaimus</taxon>
    </lineage>
</organism>
<sequence length="190" mass="21946">LPLKWKNPSGEWHLGCIDFEKLCPKRKTDEKENNNVIYLKRKKTSEKFEIEMKMKLRPNNDIVDCIVWFDGEKWQACLDFSFSKDLQSAKILTNFRDCYEYDLIFDRISYSIEICLNGNLLKIFLTHDNHGSNVAQIAAANFPDEPHKNGLAPGAQIISMNVSKGEIIFTESLKEAVSLKVDSFIKHKPF</sequence>
<proteinExistence type="predicted"/>
<dbReference type="WBParaSite" id="ES5_v2.g20945.t1">
    <property type="protein sequence ID" value="ES5_v2.g20945.t1"/>
    <property type="gene ID" value="ES5_v2.g20945"/>
</dbReference>
<name>A0AC34FUI0_9BILA</name>
<reference evidence="2" key="1">
    <citation type="submission" date="2022-11" db="UniProtKB">
        <authorList>
            <consortium name="WormBaseParasite"/>
        </authorList>
    </citation>
    <scope>IDENTIFICATION</scope>
</reference>
<evidence type="ECO:0000313" key="2">
    <source>
        <dbReference type="WBParaSite" id="ES5_v2.g20945.t1"/>
    </source>
</evidence>